<dbReference type="RefSeq" id="WP_003366236.1">
    <property type="nucleotide sequence ID" value="NZ_JENJ01000014.1"/>
</dbReference>
<sequence>MLIPIRSQFNLIVYSVLAGVLTGVLFDIYRIIRGMENPSKVLTFIEDILFWIFAAISVFSFLLYTGHVYVGIYLYLYIAFGLYMYIRFISIHFLKIQYKIIKSILKFLRILKNIFFYFTETFFYKITGKNKLKNSLNKTQKKTKI</sequence>
<evidence type="ECO:0000313" key="2">
    <source>
        <dbReference type="EMBL" id="KGM97133.1"/>
    </source>
</evidence>
<keyword evidence="1" id="KW-1133">Transmembrane helix</keyword>
<dbReference type="OrthoDB" id="1685240at2"/>
<keyword evidence="1" id="KW-0812">Transmembrane</keyword>
<proteinExistence type="predicted"/>
<evidence type="ECO:0000256" key="1">
    <source>
        <dbReference type="SAM" id="Phobius"/>
    </source>
</evidence>
<dbReference type="Proteomes" id="UP000030012">
    <property type="component" value="Unassembled WGS sequence"/>
</dbReference>
<keyword evidence="1" id="KW-0472">Membrane</keyword>
<organism evidence="2 3">
    <name type="scientific">Clostridium novyi A str. 4552</name>
    <dbReference type="NCBI Taxonomy" id="1444289"/>
    <lineage>
        <taxon>Bacteria</taxon>
        <taxon>Bacillati</taxon>
        <taxon>Bacillota</taxon>
        <taxon>Clostridia</taxon>
        <taxon>Eubacteriales</taxon>
        <taxon>Clostridiaceae</taxon>
        <taxon>Clostridium</taxon>
    </lineage>
</organism>
<feature type="transmembrane region" description="Helical" evidence="1">
    <location>
        <begin position="68"/>
        <end position="86"/>
    </location>
</feature>
<reference evidence="2 3" key="1">
    <citation type="submission" date="2014-01" db="EMBL/GenBank/DDBJ databases">
        <title>Plasmidome dynamics in the species complex Clostridium novyi sensu lato converts strains of independent lineages into distinctly different pathogens.</title>
        <authorList>
            <person name="Skarin H."/>
            <person name="Segerman B."/>
        </authorList>
    </citation>
    <scope>NUCLEOTIDE SEQUENCE [LARGE SCALE GENOMIC DNA]</scope>
    <source>
        <strain evidence="2 3">4552</strain>
    </source>
</reference>
<feature type="transmembrane region" description="Helical" evidence="1">
    <location>
        <begin position="41"/>
        <end position="62"/>
    </location>
</feature>
<comment type="caution">
    <text evidence="2">The sequence shown here is derived from an EMBL/GenBank/DDBJ whole genome shotgun (WGS) entry which is preliminary data.</text>
</comment>
<dbReference type="AlphaFoldDB" id="A0A0A0I9B1"/>
<name>A0A0A0I9B1_CLONO</name>
<dbReference type="NCBIfam" id="TIGR02893">
    <property type="entry name" value="spore_yabQ"/>
    <property type="match status" value="1"/>
</dbReference>
<dbReference type="EMBL" id="JENJ01000014">
    <property type="protein sequence ID" value="KGM97133.1"/>
    <property type="molecule type" value="Genomic_DNA"/>
</dbReference>
<gene>
    <name evidence="2" type="ORF">Z968_04510</name>
</gene>
<feature type="transmembrane region" description="Helical" evidence="1">
    <location>
        <begin position="12"/>
        <end position="29"/>
    </location>
</feature>
<dbReference type="Pfam" id="PF09578">
    <property type="entry name" value="Spore_YabQ"/>
    <property type="match status" value="1"/>
</dbReference>
<evidence type="ECO:0000313" key="3">
    <source>
        <dbReference type="Proteomes" id="UP000030012"/>
    </source>
</evidence>
<protein>
    <submittedName>
        <fullName evidence="2">Spore cortex biosynthesis protein YabQ</fullName>
    </submittedName>
</protein>
<dbReference type="InterPro" id="IPR019074">
    <property type="entry name" value="YabQ"/>
</dbReference>
<accession>A0A0A0I9B1</accession>